<dbReference type="Gene3D" id="2.30.42.10">
    <property type="match status" value="1"/>
</dbReference>
<dbReference type="CDD" id="cd23081">
    <property type="entry name" value="cpPDZ_EcRseP-like"/>
    <property type="match status" value="1"/>
</dbReference>
<keyword evidence="14" id="KW-1185">Reference proteome</keyword>
<keyword evidence="5 11" id="KW-0812">Transmembrane</keyword>
<evidence type="ECO:0000313" key="13">
    <source>
        <dbReference type="EMBL" id="KRN88619.1"/>
    </source>
</evidence>
<gene>
    <name evidence="13" type="ORF">IV53_GL000584</name>
</gene>
<organism evidence="13 14">
    <name type="scientific">Ligilactobacillus ceti DSM 22408</name>
    <dbReference type="NCBI Taxonomy" id="1122146"/>
    <lineage>
        <taxon>Bacteria</taxon>
        <taxon>Bacillati</taxon>
        <taxon>Bacillota</taxon>
        <taxon>Bacilli</taxon>
        <taxon>Lactobacillales</taxon>
        <taxon>Lactobacillaceae</taxon>
        <taxon>Ligilactobacillus</taxon>
    </lineage>
</organism>
<evidence type="ECO:0000256" key="9">
    <source>
        <dbReference type="ARBA" id="ARBA00023049"/>
    </source>
</evidence>
<dbReference type="EMBL" id="JQBZ01000025">
    <property type="protein sequence ID" value="KRN88619.1"/>
    <property type="molecule type" value="Genomic_DNA"/>
</dbReference>
<sequence length="425" mass="47358">MIKTIITFIIVFGILVFVHEFGHYYFAKKSGILVREFSIGMGPKIFAYHKNSTTYTIRILPLGGYVRMAGMEDDSESLQQGQPVSLIMNEQNCVKKINTSQKVTMMQGLPLEVTNWDLEKELWIEGYVNGDVEKLQRFAVDHDALIIEKDGTELQIAPLDVQVQSATVPQRIMTNFAGAMNNFILAIVAFMLVAFLQGGVKTPTNTLGSVQENSVAQKAGLQKNDQIIAVDGEKTDTWMKLVDAISERGGDRITLTVKRHKQEFKVNLVPKIVKDKDKKRGQIGITTKVKVNDSILDMIAYGFVNTWNIVVMTFAALWKMLSGGFSLNDLGGPVAIYSYTSEAARYGVLTVINLMAVLSVNLGIFNLLPIPALDGGKILLNIIEGIRKKPIDPEKEGLITLIGFGFLLLLMVLVTWNDIQRFFFR</sequence>
<dbReference type="SMART" id="SM00228">
    <property type="entry name" value="PDZ"/>
    <property type="match status" value="1"/>
</dbReference>
<evidence type="ECO:0000313" key="14">
    <source>
        <dbReference type="Proteomes" id="UP000051500"/>
    </source>
</evidence>
<evidence type="ECO:0000259" key="12">
    <source>
        <dbReference type="SMART" id="SM00228"/>
    </source>
</evidence>
<dbReference type="Pfam" id="PF02163">
    <property type="entry name" value="Peptidase_M50"/>
    <property type="match status" value="1"/>
</dbReference>
<dbReference type="eggNOG" id="COG0750">
    <property type="taxonomic scope" value="Bacteria"/>
</dbReference>
<dbReference type="InterPro" id="IPR036034">
    <property type="entry name" value="PDZ_sf"/>
</dbReference>
<dbReference type="GO" id="GO:0016020">
    <property type="term" value="C:membrane"/>
    <property type="evidence" value="ECO:0007669"/>
    <property type="project" value="UniProtKB-SubCell"/>
</dbReference>
<keyword evidence="10 11" id="KW-0472">Membrane</keyword>
<dbReference type="InterPro" id="IPR008915">
    <property type="entry name" value="Peptidase_M50"/>
</dbReference>
<dbReference type="GO" id="GO:0046872">
    <property type="term" value="F:metal ion binding"/>
    <property type="evidence" value="ECO:0007669"/>
    <property type="project" value="UniProtKB-KW"/>
</dbReference>
<dbReference type="CDD" id="cd06163">
    <property type="entry name" value="S2P-M50_PDZ_RseP-like"/>
    <property type="match status" value="1"/>
</dbReference>
<feature type="transmembrane region" description="Helical" evidence="11">
    <location>
        <begin position="298"/>
        <end position="318"/>
    </location>
</feature>
<dbReference type="Pfam" id="PF17820">
    <property type="entry name" value="PDZ_6"/>
    <property type="match status" value="1"/>
</dbReference>
<comment type="similarity">
    <text evidence="3 11">Belongs to the peptidase M50B family.</text>
</comment>
<keyword evidence="6 11" id="KW-0378">Hydrolase</keyword>
<keyword evidence="9 11" id="KW-0482">Metalloprotease</keyword>
<evidence type="ECO:0000256" key="5">
    <source>
        <dbReference type="ARBA" id="ARBA00022692"/>
    </source>
</evidence>
<dbReference type="InterPro" id="IPR004387">
    <property type="entry name" value="Pept_M50_Zn"/>
</dbReference>
<dbReference type="PANTHER" id="PTHR42837">
    <property type="entry name" value="REGULATOR OF SIGMA-E PROTEASE RSEP"/>
    <property type="match status" value="1"/>
</dbReference>
<dbReference type="RefSeq" id="WP_027107024.1">
    <property type="nucleotide sequence ID" value="NZ_JQBZ01000025.1"/>
</dbReference>
<dbReference type="InterPro" id="IPR041489">
    <property type="entry name" value="PDZ_6"/>
</dbReference>
<keyword evidence="7 11" id="KW-0862">Zinc</keyword>
<evidence type="ECO:0000256" key="1">
    <source>
        <dbReference type="ARBA" id="ARBA00001947"/>
    </source>
</evidence>
<evidence type="ECO:0000256" key="7">
    <source>
        <dbReference type="ARBA" id="ARBA00022833"/>
    </source>
</evidence>
<evidence type="ECO:0000256" key="2">
    <source>
        <dbReference type="ARBA" id="ARBA00004141"/>
    </source>
</evidence>
<evidence type="ECO:0000256" key="8">
    <source>
        <dbReference type="ARBA" id="ARBA00022989"/>
    </source>
</evidence>
<comment type="caution">
    <text evidence="13">The sequence shown here is derived from an EMBL/GenBank/DDBJ whole genome shotgun (WGS) entry which is preliminary data.</text>
</comment>
<feature type="domain" description="PDZ" evidence="12">
    <location>
        <begin position="186"/>
        <end position="261"/>
    </location>
</feature>
<dbReference type="PANTHER" id="PTHR42837:SF2">
    <property type="entry name" value="MEMBRANE METALLOPROTEASE ARASP2, CHLOROPLASTIC-RELATED"/>
    <property type="match status" value="1"/>
</dbReference>
<dbReference type="SUPFAM" id="SSF50156">
    <property type="entry name" value="PDZ domain-like"/>
    <property type="match status" value="1"/>
</dbReference>
<accession>A0A0R2KH67</accession>
<dbReference type="PATRIC" id="fig|1122146.4.peg.600"/>
<reference evidence="13 14" key="1">
    <citation type="journal article" date="2015" name="Genome Announc.">
        <title>Expanding the biotechnology potential of lactobacilli through comparative genomics of 213 strains and associated genera.</title>
        <authorList>
            <person name="Sun Z."/>
            <person name="Harris H.M."/>
            <person name="McCann A."/>
            <person name="Guo C."/>
            <person name="Argimon S."/>
            <person name="Zhang W."/>
            <person name="Yang X."/>
            <person name="Jeffery I.B."/>
            <person name="Cooney J.C."/>
            <person name="Kagawa T.F."/>
            <person name="Liu W."/>
            <person name="Song Y."/>
            <person name="Salvetti E."/>
            <person name="Wrobel A."/>
            <person name="Rasinkangas P."/>
            <person name="Parkhill J."/>
            <person name="Rea M.C."/>
            <person name="O'Sullivan O."/>
            <person name="Ritari J."/>
            <person name="Douillard F.P."/>
            <person name="Paul Ross R."/>
            <person name="Yang R."/>
            <person name="Briner A.E."/>
            <person name="Felis G.E."/>
            <person name="de Vos W.M."/>
            <person name="Barrangou R."/>
            <person name="Klaenhammer T.R."/>
            <person name="Caufield P.W."/>
            <person name="Cui Y."/>
            <person name="Zhang H."/>
            <person name="O'Toole P.W."/>
        </authorList>
    </citation>
    <scope>NUCLEOTIDE SEQUENCE [LARGE SCALE GENOMIC DNA]</scope>
    <source>
        <strain evidence="13 14">DSM 22408</strain>
    </source>
</reference>
<dbReference type="STRING" id="1122146.IV53_GL000584"/>
<feature type="transmembrane region" description="Helical" evidence="11">
    <location>
        <begin position="397"/>
        <end position="416"/>
    </location>
</feature>
<evidence type="ECO:0000256" key="11">
    <source>
        <dbReference type="RuleBase" id="RU362031"/>
    </source>
</evidence>
<dbReference type="EC" id="3.4.24.-" evidence="11"/>
<feature type="transmembrane region" description="Helical" evidence="11">
    <location>
        <begin position="179"/>
        <end position="200"/>
    </location>
</feature>
<dbReference type="Proteomes" id="UP000051500">
    <property type="component" value="Unassembled WGS sequence"/>
</dbReference>
<feature type="transmembrane region" description="Helical" evidence="11">
    <location>
        <begin position="6"/>
        <end position="26"/>
    </location>
</feature>
<keyword evidence="8 11" id="KW-1133">Transmembrane helix</keyword>
<evidence type="ECO:0000256" key="10">
    <source>
        <dbReference type="ARBA" id="ARBA00023136"/>
    </source>
</evidence>
<evidence type="ECO:0000256" key="3">
    <source>
        <dbReference type="ARBA" id="ARBA00007931"/>
    </source>
</evidence>
<dbReference type="GO" id="GO:0006508">
    <property type="term" value="P:proteolysis"/>
    <property type="evidence" value="ECO:0007669"/>
    <property type="project" value="UniProtKB-KW"/>
</dbReference>
<keyword evidence="4" id="KW-0645">Protease</keyword>
<keyword evidence="11" id="KW-0479">Metal-binding</keyword>
<dbReference type="NCBIfam" id="TIGR00054">
    <property type="entry name" value="RIP metalloprotease RseP"/>
    <property type="match status" value="1"/>
</dbReference>
<dbReference type="OrthoDB" id="9782003at2"/>
<evidence type="ECO:0000256" key="6">
    <source>
        <dbReference type="ARBA" id="ARBA00022801"/>
    </source>
</evidence>
<evidence type="ECO:0000256" key="4">
    <source>
        <dbReference type="ARBA" id="ARBA00022670"/>
    </source>
</evidence>
<comment type="subcellular location">
    <subcellularLocation>
        <location evidence="2">Membrane</location>
        <topology evidence="2">Multi-pass membrane protein</topology>
    </subcellularLocation>
</comment>
<dbReference type="GO" id="GO:0004222">
    <property type="term" value="F:metalloendopeptidase activity"/>
    <property type="evidence" value="ECO:0007669"/>
    <property type="project" value="InterPro"/>
</dbReference>
<protein>
    <recommendedName>
        <fullName evidence="11">Zinc metalloprotease</fullName>
        <ecNumber evidence="11">3.4.24.-</ecNumber>
    </recommendedName>
</protein>
<comment type="cofactor">
    <cofactor evidence="1 11">
        <name>Zn(2+)</name>
        <dbReference type="ChEBI" id="CHEBI:29105"/>
    </cofactor>
</comment>
<dbReference type="InterPro" id="IPR001478">
    <property type="entry name" value="PDZ"/>
</dbReference>
<dbReference type="AlphaFoldDB" id="A0A0R2KH67"/>
<name>A0A0R2KH67_9LACO</name>
<proteinExistence type="inferred from homology"/>
<feature type="transmembrane region" description="Helical" evidence="11">
    <location>
        <begin position="346"/>
        <end position="368"/>
    </location>
</feature>